<evidence type="ECO:0000259" key="5">
    <source>
        <dbReference type="PROSITE" id="PS50893"/>
    </source>
</evidence>
<dbReference type="Gene3D" id="3.40.50.300">
    <property type="entry name" value="P-loop containing nucleotide triphosphate hydrolases"/>
    <property type="match status" value="1"/>
</dbReference>
<protein>
    <submittedName>
        <fullName evidence="6">Lipopolysaccharide export system ATP-binding protein LptB</fullName>
    </submittedName>
</protein>
<dbReference type="CDD" id="cd03219">
    <property type="entry name" value="ABC_Mj1267_LivG_branched"/>
    <property type="match status" value="1"/>
</dbReference>
<dbReference type="Proteomes" id="UP000461670">
    <property type="component" value="Unassembled WGS sequence"/>
</dbReference>
<dbReference type="GO" id="GO:0005524">
    <property type="term" value="F:ATP binding"/>
    <property type="evidence" value="ECO:0007669"/>
    <property type="project" value="UniProtKB-KW"/>
</dbReference>
<dbReference type="Pfam" id="PF12399">
    <property type="entry name" value="BCA_ABC_TP_C"/>
    <property type="match status" value="1"/>
</dbReference>
<dbReference type="Pfam" id="PF00005">
    <property type="entry name" value="ABC_tran"/>
    <property type="match status" value="1"/>
</dbReference>
<keyword evidence="2" id="KW-1003">Cell membrane</keyword>
<keyword evidence="4 6" id="KW-0067">ATP-binding</keyword>
<keyword evidence="1" id="KW-0813">Transport</keyword>
<evidence type="ECO:0000256" key="2">
    <source>
        <dbReference type="ARBA" id="ARBA00022475"/>
    </source>
</evidence>
<dbReference type="AlphaFoldDB" id="A0A7V8FNC9"/>
<accession>A0A7V8FNC9</accession>
<feature type="domain" description="ABC transporter" evidence="5">
    <location>
        <begin position="6"/>
        <end position="237"/>
    </location>
</feature>
<dbReference type="InterPro" id="IPR003439">
    <property type="entry name" value="ABC_transporter-like_ATP-bd"/>
</dbReference>
<proteinExistence type="predicted"/>
<keyword evidence="2" id="KW-0472">Membrane</keyword>
<evidence type="ECO:0000313" key="7">
    <source>
        <dbReference type="Proteomes" id="UP000461670"/>
    </source>
</evidence>
<gene>
    <name evidence="6" type="primary">lptB_8</name>
    <name evidence="6" type="ORF">GAK30_02293</name>
</gene>
<comment type="caution">
    <text evidence="6">The sequence shown here is derived from an EMBL/GenBank/DDBJ whole genome shotgun (WGS) entry which is preliminary data.</text>
</comment>
<name>A0A7V8FNC9_9BURK</name>
<dbReference type="SUPFAM" id="SSF52540">
    <property type="entry name" value="P-loop containing nucleoside triphosphate hydrolases"/>
    <property type="match status" value="1"/>
</dbReference>
<reference evidence="7" key="1">
    <citation type="journal article" date="2020" name="MBio">
        <title>Horizontal gene transfer to a defensive symbiont with a reduced genome amongst a multipartite beetle microbiome.</title>
        <authorList>
            <person name="Waterworth S.C."/>
            <person name="Florez L.V."/>
            <person name="Rees E.R."/>
            <person name="Hertweck C."/>
            <person name="Kaltenpoth M."/>
            <person name="Kwan J.C."/>
        </authorList>
    </citation>
    <scope>NUCLEOTIDE SEQUENCE [LARGE SCALE GENOMIC DNA]</scope>
</reference>
<organism evidence="6 7">
    <name type="scientific">Paracidovorax wautersii</name>
    <dbReference type="NCBI Taxonomy" id="1177982"/>
    <lineage>
        <taxon>Bacteria</taxon>
        <taxon>Pseudomonadati</taxon>
        <taxon>Pseudomonadota</taxon>
        <taxon>Betaproteobacteria</taxon>
        <taxon>Burkholderiales</taxon>
        <taxon>Comamonadaceae</taxon>
        <taxon>Paracidovorax</taxon>
    </lineage>
</organism>
<dbReference type="InterPro" id="IPR032823">
    <property type="entry name" value="BCA_ABC_TP_C"/>
</dbReference>
<evidence type="ECO:0000256" key="4">
    <source>
        <dbReference type="ARBA" id="ARBA00022840"/>
    </source>
</evidence>
<dbReference type="InterPro" id="IPR051120">
    <property type="entry name" value="ABC_AA/LPS_Transport"/>
</dbReference>
<evidence type="ECO:0000256" key="3">
    <source>
        <dbReference type="ARBA" id="ARBA00022741"/>
    </source>
</evidence>
<keyword evidence="3" id="KW-0547">Nucleotide-binding</keyword>
<dbReference type="PANTHER" id="PTHR45772">
    <property type="entry name" value="CONSERVED COMPONENT OF ABC TRANSPORTER FOR NATURAL AMINO ACIDS-RELATED"/>
    <property type="match status" value="1"/>
</dbReference>
<dbReference type="SMART" id="SM00382">
    <property type="entry name" value="AAA"/>
    <property type="match status" value="1"/>
</dbReference>
<evidence type="ECO:0000256" key="1">
    <source>
        <dbReference type="ARBA" id="ARBA00022448"/>
    </source>
</evidence>
<dbReference type="GO" id="GO:0016887">
    <property type="term" value="F:ATP hydrolysis activity"/>
    <property type="evidence" value="ECO:0007669"/>
    <property type="project" value="InterPro"/>
</dbReference>
<sequence length="253" mass="26899">MSTPLLQTRGLGVSFGGVHAVNAVDFTLMPGELRCLIGPNGAGKSTFFKMLTGQQAPSRGDVFFQGQRISGLPPHQIARRGIGVKTQVPSVFDGLDVRQNLRLAAMAGPPGGGGLEAAVDALLDRIGLAAHARRRVGELAHGQRQWVELGMVLAAQPTLVLLDEPAAGMTHQEVRTTAALIREINRTSTVVVVEHDMAFIRMIASRVTVFNRGDVLAEGSFDDVTADARVREAYLGSKPIKATPAPKEVDHAA</sequence>
<dbReference type="InterPro" id="IPR003593">
    <property type="entry name" value="AAA+_ATPase"/>
</dbReference>
<dbReference type="PANTHER" id="PTHR45772:SF8">
    <property type="entry name" value="HIGH-AFFINITY BRANCHED-CHAIN AMINO ACID TRANSPORT ATP-BINDING PROTEIN"/>
    <property type="match status" value="1"/>
</dbReference>
<dbReference type="EMBL" id="WNDQ01000030">
    <property type="protein sequence ID" value="KAF1020798.1"/>
    <property type="molecule type" value="Genomic_DNA"/>
</dbReference>
<dbReference type="PROSITE" id="PS50893">
    <property type="entry name" value="ABC_TRANSPORTER_2"/>
    <property type="match status" value="1"/>
</dbReference>
<dbReference type="InterPro" id="IPR027417">
    <property type="entry name" value="P-loop_NTPase"/>
</dbReference>
<dbReference type="GO" id="GO:0005886">
    <property type="term" value="C:plasma membrane"/>
    <property type="evidence" value="ECO:0007669"/>
    <property type="project" value="TreeGrafter"/>
</dbReference>
<evidence type="ECO:0000313" key="6">
    <source>
        <dbReference type="EMBL" id="KAF1020798.1"/>
    </source>
</evidence>